<evidence type="ECO:0000259" key="4">
    <source>
        <dbReference type="Pfam" id="PF15064"/>
    </source>
</evidence>
<feature type="region of interest" description="Disordered" evidence="1">
    <location>
        <begin position="1158"/>
        <end position="1183"/>
    </location>
</feature>
<proteinExistence type="predicted"/>
<dbReference type="InterPro" id="IPR053872">
    <property type="entry name" value="CATSPERG_N"/>
</dbReference>
<dbReference type="AlphaFoldDB" id="A0AAW0HPH4"/>
<evidence type="ECO:0008006" key="10">
    <source>
        <dbReference type="Google" id="ProtNLM"/>
    </source>
</evidence>
<dbReference type="InterPro" id="IPR053873">
    <property type="entry name" value="CATSPERG_C"/>
</dbReference>
<dbReference type="Pfam" id="PF22846">
    <property type="entry name" value="CATSPERG_C"/>
    <property type="match status" value="1"/>
</dbReference>
<name>A0AAW0HPH4_MYOGA</name>
<keyword evidence="2" id="KW-1133">Transmembrane helix</keyword>
<feature type="chain" id="PRO_5043990424" description="Cation channel sperm associated auxiliary subunit gamma" evidence="3">
    <location>
        <begin position="30"/>
        <end position="1183"/>
    </location>
</feature>
<feature type="transmembrane region" description="Helical" evidence="2">
    <location>
        <begin position="1098"/>
        <end position="1125"/>
    </location>
</feature>
<dbReference type="InterPro" id="IPR053874">
    <property type="entry name" value="CATSPERG_Ig-like"/>
</dbReference>
<feature type="domain" description="CATSPERG Ig-like" evidence="7">
    <location>
        <begin position="833"/>
        <end position="894"/>
    </location>
</feature>
<feature type="domain" description="CATSPERG N-terminal" evidence="5">
    <location>
        <begin position="36"/>
        <end position="195"/>
    </location>
</feature>
<evidence type="ECO:0000313" key="9">
    <source>
        <dbReference type="Proteomes" id="UP001488838"/>
    </source>
</evidence>
<feature type="domain" description="CATSPERG beta-propeller" evidence="4">
    <location>
        <begin position="199"/>
        <end position="612"/>
    </location>
</feature>
<evidence type="ECO:0000256" key="2">
    <source>
        <dbReference type="SAM" id="Phobius"/>
    </source>
</evidence>
<organism evidence="8 9">
    <name type="scientific">Myodes glareolus</name>
    <name type="common">Bank vole</name>
    <name type="synonym">Clethrionomys glareolus</name>
    <dbReference type="NCBI Taxonomy" id="447135"/>
    <lineage>
        <taxon>Eukaryota</taxon>
        <taxon>Metazoa</taxon>
        <taxon>Chordata</taxon>
        <taxon>Craniata</taxon>
        <taxon>Vertebrata</taxon>
        <taxon>Euteleostomi</taxon>
        <taxon>Mammalia</taxon>
        <taxon>Eutheria</taxon>
        <taxon>Euarchontoglires</taxon>
        <taxon>Glires</taxon>
        <taxon>Rodentia</taxon>
        <taxon>Myomorpha</taxon>
        <taxon>Muroidea</taxon>
        <taxon>Cricetidae</taxon>
        <taxon>Arvicolinae</taxon>
        <taxon>Myodes</taxon>
    </lineage>
</organism>
<gene>
    <name evidence="8" type="ORF">U0070_014071</name>
</gene>
<feature type="domain" description="CATSPERG Ig-like" evidence="7">
    <location>
        <begin position="779"/>
        <end position="816"/>
    </location>
</feature>
<dbReference type="InterPro" id="IPR053871">
    <property type="entry name" value="CATSPERG_beta-prop"/>
</dbReference>
<sequence length="1183" mass="134982">MVPVWPRKPKLWTFCVLLLVLLLSWKSWAVVDYQDCHWLVVLNNFEKVGSLPTKARFMDQEPIDTVTEVFQNLVDLPIDPREKYMSFPYYLKVSLSCAKQDDEELVRKSHLMGMRPMILISYKSPVNFYHWDVENLQIQMEAAPLRTSGFCSAEVMCTLNWYAPMPIKNGSVVMSVDISTNGLGVFISPQRFYININGFLKKDASGKAIYTVGYESSMLKSAVFSRSKSRPLWYTKDHAPVLILGGIENEKVVLLSDTNFQDYSLIELSIDSCWVGSYYCPMLQFSATIHDAISTESTLFIRQNQLVYYFTGRYTTLFDNSHSSSSWVRVLANECIKKLCPVYVSGNGSEYVLALTTGKHEGYVHFGTITDGLVSFRMVPDGWSICEKLSGLNCTITWATYIADERALLLLVKAFLTSFEDFYLVNFNIAQGLNFLVLDGTETYTSTLLIPKGLFFNTFNNILYDRSHFIFLADFPRDITIKYMVNSYRGDMAFVTETDEIWYFLEGGYDVYRLVPSRGWNLFFNLQKMEQSPLYADQEVLVSVFYEDGELYQLVFLQTPGNKRLVKRVLPVAQVLLFEQNNPQILLKDGDRRMVAFSNICPFKVMRLRDLPKTQHLSRQEIYRAPPPLVSESQGFHNNKTLAVYQGLIYYLLWLHSKYDKPYADPVHDPTWRWWEHKTQYKDYYYYLSSNWLATEGMYIDMNSYQKLYNISKDSELPETVFLDKGNSFSFTVFLSSYDNDTNSGPGAGPTWQPRGGAWNLSGWVPGFKPLPLPLTGSDLTENLAVAVAVADPHCLEASVNQEVLINRKAVLYKVRRPARSTGAVPLILCTVSRKSQILLVLLSPSYRIIVKDRKVCYDQGLSGYNLKKTSLMVKVLRSSGKCFKATYLGASMQVLALGYWAWYWEWKGHLMVPVLIGCPPGKRLAFDVTYTVMHSQNLNKHYFDCVVSNSEMPCFLYLPPPLTSCSPLDKANFFFPSSPLQLTVFQPFFLIQDMVTGDSGSFLGSYLLLVVGGGPTMDTISDYTEEEIYRYNSPLDKWLCLENSPCHDIIPQSIFAPEFFLKLLVSNRGVDTSTYCDYQLIFVVHLHGLPISGKRSLFIVIVSSSLLLGLVVFYILFCLVWPHIVEAWTSLRWKINNLIASESYYTYATSNAGFSFHSRSGSEESSRALSKAGSKEDNVARK</sequence>
<keyword evidence="3" id="KW-0732">Signal</keyword>
<dbReference type="Proteomes" id="UP001488838">
    <property type="component" value="Unassembled WGS sequence"/>
</dbReference>
<feature type="compositionally biased region" description="Basic and acidic residues" evidence="1">
    <location>
        <begin position="1174"/>
        <end position="1183"/>
    </location>
</feature>
<evidence type="ECO:0000259" key="6">
    <source>
        <dbReference type="Pfam" id="PF22846"/>
    </source>
</evidence>
<dbReference type="Pfam" id="PF22840">
    <property type="entry name" value="CATSPERG_NTD"/>
    <property type="match status" value="1"/>
</dbReference>
<feature type="signal peptide" evidence="3">
    <location>
        <begin position="1"/>
        <end position="29"/>
    </location>
</feature>
<reference evidence="8 9" key="1">
    <citation type="journal article" date="2023" name="bioRxiv">
        <title>Conserved and derived expression patterns and positive selection on dental genes reveal complex evolutionary context of ever-growing rodent molars.</title>
        <authorList>
            <person name="Calamari Z.T."/>
            <person name="Song A."/>
            <person name="Cohen E."/>
            <person name="Akter M."/>
            <person name="Roy R.D."/>
            <person name="Hallikas O."/>
            <person name="Christensen M.M."/>
            <person name="Li P."/>
            <person name="Marangoni P."/>
            <person name="Jernvall J."/>
            <person name="Klein O.D."/>
        </authorList>
    </citation>
    <scope>NUCLEOTIDE SEQUENCE [LARGE SCALE GENOMIC DNA]</scope>
    <source>
        <strain evidence="8">V071</strain>
    </source>
</reference>
<comment type="caution">
    <text evidence="8">The sequence shown here is derived from an EMBL/GenBank/DDBJ whole genome shotgun (WGS) entry which is preliminary data.</text>
</comment>
<evidence type="ECO:0000259" key="7">
    <source>
        <dbReference type="Pfam" id="PF22851"/>
    </source>
</evidence>
<keyword evidence="2" id="KW-0472">Membrane</keyword>
<keyword evidence="2" id="KW-0812">Transmembrane</keyword>
<dbReference type="InterPro" id="IPR028246">
    <property type="entry name" value="CATSPERG"/>
</dbReference>
<feature type="domain" description="CATSPERG C-terminal" evidence="6">
    <location>
        <begin position="1038"/>
        <end position="1137"/>
    </location>
</feature>
<keyword evidence="9" id="KW-1185">Reference proteome</keyword>
<dbReference type="GO" id="GO:0097228">
    <property type="term" value="C:sperm principal piece"/>
    <property type="evidence" value="ECO:0007669"/>
    <property type="project" value="InterPro"/>
</dbReference>
<evidence type="ECO:0000256" key="3">
    <source>
        <dbReference type="SAM" id="SignalP"/>
    </source>
</evidence>
<dbReference type="Pfam" id="PF15064">
    <property type="entry name" value="CATSPERG_beta-prop"/>
    <property type="match status" value="1"/>
</dbReference>
<dbReference type="Pfam" id="PF22851">
    <property type="entry name" value="CATSPERG_Ig-like"/>
    <property type="match status" value="2"/>
</dbReference>
<dbReference type="GO" id="GO:0036128">
    <property type="term" value="C:CatSper complex"/>
    <property type="evidence" value="ECO:0007669"/>
    <property type="project" value="InterPro"/>
</dbReference>
<accession>A0AAW0HPH4</accession>
<evidence type="ECO:0000313" key="8">
    <source>
        <dbReference type="EMBL" id="KAK7803700.1"/>
    </source>
</evidence>
<dbReference type="PANTHER" id="PTHR14327">
    <property type="entry name" value="CATION CHANNEL SPERM-ASSOCIATED PROTEIN SUBUNIT GAMMA"/>
    <property type="match status" value="1"/>
</dbReference>
<evidence type="ECO:0000256" key="1">
    <source>
        <dbReference type="SAM" id="MobiDB-lite"/>
    </source>
</evidence>
<dbReference type="EMBL" id="JBBHLL010000408">
    <property type="protein sequence ID" value="KAK7803700.1"/>
    <property type="molecule type" value="Genomic_DNA"/>
</dbReference>
<dbReference type="PANTHER" id="PTHR14327:SF1">
    <property type="entry name" value="CATION CHANNEL SPERM-ASSOCIATED AUXILIARY SUBUNIT GAMMA"/>
    <property type="match status" value="1"/>
</dbReference>
<evidence type="ECO:0000259" key="5">
    <source>
        <dbReference type="Pfam" id="PF22840"/>
    </source>
</evidence>
<protein>
    <recommendedName>
        <fullName evidence="10">Cation channel sperm associated auxiliary subunit gamma</fullName>
    </recommendedName>
</protein>